<accession>A0AAE3FTP2</accession>
<comment type="caution">
    <text evidence="2">The sequence shown here is derived from an EMBL/GenBank/DDBJ whole genome shotgun (WGS) entry which is preliminary data.</text>
</comment>
<organism evidence="2 3">
    <name type="scientific">Natranaeroarchaeum aerophilus</name>
    <dbReference type="NCBI Taxonomy" id="2917711"/>
    <lineage>
        <taxon>Archaea</taxon>
        <taxon>Methanobacteriati</taxon>
        <taxon>Methanobacteriota</taxon>
        <taxon>Stenosarchaea group</taxon>
        <taxon>Halobacteria</taxon>
        <taxon>Halobacteriales</taxon>
        <taxon>Natronoarchaeaceae</taxon>
        <taxon>Natranaeroarchaeum</taxon>
    </lineage>
</organism>
<feature type="transmembrane region" description="Helical" evidence="1">
    <location>
        <begin position="21"/>
        <end position="43"/>
    </location>
</feature>
<evidence type="ECO:0000313" key="3">
    <source>
        <dbReference type="Proteomes" id="UP001202674"/>
    </source>
</evidence>
<evidence type="ECO:0000256" key="1">
    <source>
        <dbReference type="SAM" id="Phobius"/>
    </source>
</evidence>
<keyword evidence="1" id="KW-0472">Membrane</keyword>
<gene>
    <name evidence="2" type="ORF">AArcSt11_15905</name>
</gene>
<dbReference type="EMBL" id="JAKRVY010000013">
    <property type="protein sequence ID" value="MCL9815139.1"/>
    <property type="molecule type" value="Genomic_DNA"/>
</dbReference>
<dbReference type="RefSeq" id="WP_250598548.1">
    <property type="nucleotide sequence ID" value="NZ_JAKRVY010000013.1"/>
</dbReference>
<dbReference type="AlphaFoldDB" id="A0AAE3FTP2"/>
<evidence type="ECO:0000313" key="2">
    <source>
        <dbReference type="EMBL" id="MCL9815139.1"/>
    </source>
</evidence>
<keyword evidence="1" id="KW-0812">Transmembrane</keyword>
<sequence>MVTERLSRFDHPAWITAVSTLIAWGIILTVVFVVLFALPYLAVTLL</sequence>
<keyword evidence="3" id="KW-1185">Reference proteome</keyword>
<name>A0AAE3FTP2_9EURY</name>
<reference evidence="2 3" key="1">
    <citation type="journal article" date="2022" name="Syst. Appl. Microbiol.">
        <title>Natronocalculus amylovorans gen. nov., sp. nov., and Natranaeroarchaeum aerophilus sp. nov., dominant culturable amylolytic natronoarchaea from hypersaline soda lakes in southwestern Siberia.</title>
        <authorList>
            <person name="Sorokin D.Y."/>
            <person name="Elcheninov A.G."/>
            <person name="Khizhniak T.V."/>
            <person name="Koenen M."/>
            <person name="Bale N.J."/>
            <person name="Damste J.S.S."/>
            <person name="Kublanov I.V."/>
        </authorList>
    </citation>
    <scope>NUCLEOTIDE SEQUENCE [LARGE SCALE GENOMIC DNA]</scope>
    <source>
        <strain evidence="2 3">AArc-St1-1</strain>
    </source>
</reference>
<proteinExistence type="predicted"/>
<protein>
    <submittedName>
        <fullName evidence="2">Uncharacterized protein</fullName>
    </submittedName>
</protein>
<keyword evidence="1" id="KW-1133">Transmembrane helix</keyword>
<dbReference type="Proteomes" id="UP001202674">
    <property type="component" value="Unassembled WGS sequence"/>
</dbReference>